<dbReference type="Proteomes" id="UP000094600">
    <property type="component" value="Chromosome"/>
</dbReference>
<dbReference type="EMBL" id="NJAI01000005">
    <property type="protein sequence ID" value="PHM54197.1"/>
    <property type="molecule type" value="Genomic_DNA"/>
</dbReference>
<sequence>MVAFYPRMKNTSSRLLKKFGTPFTVKREGKHWVDDNGMEHHEPETRFKVIGVRAKYNPHEVDGALILANDVKLIFSAEIAIEKGDLVQVDGHWLRVLEPNPVKPADIVLCYQSQLRG</sequence>
<proteinExistence type="predicted"/>
<evidence type="ECO:0000313" key="2">
    <source>
        <dbReference type="EMBL" id="PHM54197.1"/>
    </source>
</evidence>
<reference evidence="1 3" key="1">
    <citation type="submission" date="2016-06" db="EMBL/GenBank/DDBJ databases">
        <title>Bacterial characters and pathogenicity of Xenorhabdus hominickii from an entomopathogenic nematode, Steinernema monticolum.</title>
        <authorList>
            <person name="Park Y."/>
            <person name="Kim Y."/>
        </authorList>
    </citation>
    <scope>NUCLEOTIDE SEQUENCE [LARGE SCALE GENOMIC DNA]</scope>
    <source>
        <strain evidence="1 3">ANU1</strain>
    </source>
</reference>
<keyword evidence="3" id="KW-1185">Reference proteome</keyword>
<protein>
    <recommendedName>
        <fullName evidence="5">Phage protein</fullName>
    </recommendedName>
</protein>
<dbReference type="OrthoDB" id="6539783at2"/>
<dbReference type="STRING" id="351679.A9255_06020"/>
<dbReference type="RefSeq" id="WP_069315912.1">
    <property type="nucleotide sequence ID" value="NZ_CAWNQJ010000079.1"/>
</dbReference>
<evidence type="ECO:0008006" key="5">
    <source>
        <dbReference type="Google" id="ProtNLM"/>
    </source>
</evidence>
<dbReference type="AlphaFoldDB" id="A0A2G0Q4P7"/>
<dbReference type="KEGG" id="xho:A9255_06020"/>
<accession>A0A2G0Q4P7</accession>
<dbReference type="EMBL" id="CP016176">
    <property type="protein sequence ID" value="AOM40173.1"/>
    <property type="molecule type" value="Genomic_DNA"/>
</dbReference>
<organism evidence="2 4">
    <name type="scientific">Xenorhabdus hominickii</name>
    <dbReference type="NCBI Taxonomy" id="351679"/>
    <lineage>
        <taxon>Bacteria</taxon>
        <taxon>Pseudomonadati</taxon>
        <taxon>Pseudomonadota</taxon>
        <taxon>Gammaproteobacteria</taxon>
        <taxon>Enterobacterales</taxon>
        <taxon>Morganellaceae</taxon>
        <taxon>Xenorhabdus</taxon>
    </lineage>
</organism>
<gene>
    <name evidence="1" type="ORF">A9255_06020</name>
    <name evidence="2" type="ORF">Xhom_03272</name>
</gene>
<reference evidence="2 4" key="2">
    <citation type="journal article" date="2017" name="Nat. Microbiol.">
        <title>Natural product diversity associated with the nematode symbionts Photorhabdus and Xenorhabdus.</title>
        <authorList>
            <person name="Tobias N.J."/>
            <person name="Wolff H."/>
            <person name="Djahanschiri B."/>
            <person name="Grundmann F."/>
            <person name="Kronenwerth M."/>
            <person name="Shi Y.M."/>
            <person name="Simonyi S."/>
            <person name="Grun P."/>
            <person name="Shapiro-Ilan D."/>
            <person name="Pidot S.J."/>
            <person name="Stinear T.P."/>
            <person name="Ebersberger I."/>
            <person name="Bode H.B."/>
        </authorList>
    </citation>
    <scope>NUCLEOTIDE SEQUENCE [LARGE SCALE GENOMIC DNA]</scope>
    <source>
        <strain evidence="2 4">DSM 17903</strain>
    </source>
</reference>
<evidence type="ECO:0000313" key="4">
    <source>
        <dbReference type="Proteomes" id="UP000225433"/>
    </source>
</evidence>
<evidence type="ECO:0000313" key="3">
    <source>
        <dbReference type="Proteomes" id="UP000094600"/>
    </source>
</evidence>
<dbReference type="Proteomes" id="UP000225433">
    <property type="component" value="Unassembled WGS sequence"/>
</dbReference>
<name>A0A2G0Q4P7_XENHO</name>
<evidence type="ECO:0000313" key="1">
    <source>
        <dbReference type="EMBL" id="AOM40173.1"/>
    </source>
</evidence>